<proteinExistence type="predicted"/>
<dbReference type="WBParaSite" id="SRDH1_88140.1">
    <property type="protein sequence ID" value="SRDH1_88140.1"/>
    <property type="gene ID" value="SRDH1_88140"/>
</dbReference>
<evidence type="ECO:0000313" key="2">
    <source>
        <dbReference type="WBParaSite" id="SRDH1_88140.1"/>
    </source>
</evidence>
<protein>
    <submittedName>
        <fullName evidence="2">Uncharacterized protein</fullName>
    </submittedName>
</protein>
<evidence type="ECO:0000313" key="1">
    <source>
        <dbReference type="Proteomes" id="UP000050792"/>
    </source>
</evidence>
<reference evidence="2" key="2">
    <citation type="submission" date="2023-11" db="UniProtKB">
        <authorList>
            <consortium name="WormBaseParasite"/>
        </authorList>
    </citation>
    <scope>IDENTIFICATION</scope>
</reference>
<dbReference type="Proteomes" id="UP000050792">
    <property type="component" value="Unassembled WGS sequence"/>
</dbReference>
<reference evidence="1" key="1">
    <citation type="submission" date="2022-06" db="EMBL/GenBank/DDBJ databases">
        <authorList>
            <person name="Berger JAMES D."/>
            <person name="Berger JAMES D."/>
        </authorList>
    </citation>
    <scope>NUCLEOTIDE SEQUENCE [LARGE SCALE GENOMIC DNA]</scope>
</reference>
<keyword evidence="1" id="KW-1185">Reference proteome</keyword>
<sequence length="125" mass="14573">MGVEFVFYSYNSTLPITISNFFDFLFYLELGIDGLAHTRDWIKQAHDDILHVSHQPINHECLNNSNNIITNNKNTPVDLKKTSDDCSTTNNDTIPLTPNNILRETYLKLLTWPRNRDWPEVNFEC</sequence>
<organism evidence="1 2">
    <name type="scientific">Schistosoma rodhaini</name>
    <dbReference type="NCBI Taxonomy" id="6188"/>
    <lineage>
        <taxon>Eukaryota</taxon>
        <taxon>Metazoa</taxon>
        <taxon>Spiralia</taxon>
        <taxon>Lophotrochozoa</taxon>
        <taxon>Platyhelminthes</taxon>
        <taxon>Trematoda</taxon>
        <taxon>Digenea</taxon>
        <taxon>Strigeidida</taxon>
        <taxon>Schistosomatoidea</taxon>
        <taxon>Schistosomatidae</taxon>
        <taxon>Schistosoma</taxon>
    </lineage>
</organism>
<name>A0AA85GDK5_9TREM</name>
<accession>A0AA85GDK5</accession>
<dbReference type="AlphaFoldDB" id="A0AA85GDK5"/>